<dbReference type="EMBL" id="JAKZEL010000024">
    <property type="protein sequence ID" value="KAI4530731.1"/>
    <property type="molecule type" value="Genomic_DNA"/>
</dbReference>
<evidence type="ECO:0000256" key="1">
    <source>
        <dbReference type="SAM" id="MobiDB-lite"/>
    </source>
</evidence>
<dbReference type="AlphaFoldDB" id="A0AAD4TQ81"/>
<reference evidence="2" key="1">
    <citation type="submission" date="2022-03" db="EMBL/GenBank/DDBJ databases">
        <title>Genomic analyses of argali, domestic sheep and their hybrids provide insights into chromosomal evolution, heterosis and genetic basis of agronomic traits.</title>
        <authorList>
            <person name="Li M."/>
        </authorList>
    </citation>
    <scope>NUCLEOTIDE SEQUENCE</scope>
    <source>
        <strain evidence="2">CAU-MHL-2022a</strain>
        <tissue evidence="2">Skin</tissue>
    </source>
</reference>
<feature type="region of interest" description="Disordered" evidence="1">
    <location>
        <begin position="82"/>
        <end position="106"/>
    </location>
</feature>
<proteinExistence type="predicted"/>
<feature type="compositionally biased region" description="Pro residues" evidence="1">
    <location>
        <begin position="1"/>
        <end position="10"/>
    </location>
</feature>
<organism evidence="2 3">
    <name type="scientific">Ovis ammon polii</name>
    <dbReference type="NCBI Taxonomy" id="230172"/>
    <lineage>
        <taxon>Eukaryota</taxon>
        <taxon>Metazoa</taxon>
        <taxon>Chordata</taxon>
        <taxon>Craniata</taxon>
        <taxon>Vertebrata</taxon>
        <taxon>Euteleostomi</taxon>
        <taxon>Mammalia</taxon>
        <taxon>Eutheria</taxon>
        <taxon>Laurasiatheria</taxon>
        <taxon>Artiodactyla</taxon>
        <taxon>Ruminantia</taxon>
        <taxon>Pecora</taxon>
        <taxon>Bovidae</taxon>
        <taxon>Caprinae</taxon>
        <taxon>Ovis</taxon>
    </lineage>
</organism>
<protein>
    <submittedName>
        <fullName evidence="2">Uncharacterized protein</fullName>
    </submittedName>
</protein>
<feature type="compositionally biased region" description="Pro residues" evidence="1">
    <location>
        <begin position="33"/>
        <end position="59"/>
    </location>
</feature>
<gene>
    <name evidence="2" type="ORF">MG293_018589</name>
</gene>
<keyword evidence="3" id="KW-1185">Reference proteome</keyword>
<comment type="caution">
    <text evidence="2">The sequence shown here is derived from an EMBL/GenBank/DDBJ whole genome shotgun (WGS) entry which is preliminary data.</text>
</comment>
<dbReference type="Proteomes" id="UP001214576">
    <property type="component" value="Unassembled WGS sequence"/>
</dbReference>
<sequence>MALTPRPAPILHPERGHPPPASRHPQIQQHPISRPPSRPLQPLVPPLCSGPPGPRPPSPSCVQGEWSWDPRDKWMEMQCSGPSAQVCTRDPSDTGQPGSCPHSAGPTASLPEALMGFLALSPRVPLGPDHALPQGPSSNVLPFLCDTDAFKFRSNTIFGTLGSLSAAPFLWPDQISSGGRQALLLAS</sequence>
<feature type="region of interest" description="Disordered" evidence="1">
    <location>
        <begin position="1"/>
        <end position="67"/>
    </location>
</feature>
<evidence type="ECO:0000313" key="3">
    <source>
        <dbReference type="Proteomes" id="UP001214576"/>
    </source>
</evidence>
<name>A0AAD4TQ81_OVIAM</name>
<evidence type="ECO:0000313" key="2">
    <source>
        <dbReference type="EMBL" id="KAI4530731.1"/>
    </source>
</evidence>
<accession>A0AAD4TQ81</accession>